<keyword evidence="4" id="KW-0695">RNA-directed DNA polymerase</keyword>
<comment type="caution">
    <text evidence="4">The sequence shown here is derived from an EMBL/GenBank/DDBJ whole genome shotgun (WGS) entry which is preliminary data.</text>
</comment>
<dbReference type="Pfam" id="PF00078">
    <property type="entry name" value="RVT_1"/>
    <property type="match status" value="1"/>
</dbReference>
<evidence type="ECO:0000313" key="4">
    <source>
        <dbReference type="EMBL" id="GEX59726.1"/>
    </source>
</evidence>
<feature type="compositionally biased region" description="Gly residues" evidence="2">
    <location>
        <begin position="1"/>
        <end position="11"/>
    </location>
</feature>
<dbReference type="Gene3D" id="3.30.70.270">
    <property type="match status" value="1"/>
</dbReference>
<feature type="coiled-coil region" evidence="1">
    <location>
        <begin position="1158"/>
        <end position="1192"/>
    </location>
</feature>
<dbReference type="InterPro" id="IPR043128">
    <property type="entry name" value="Rev_trsase/Diguanyl_cyclase"/>
</dbReference>
<dbReference type="GO" id="GO:0003964">
    <property type="term" value="F:RNA-directed DNA polymerase activity"/>
    <property type="evidence" value="ECO:0007669"/>
    <property type="project" value="UniProtKB-KW"/>
</dbReference>
<dbReference type="Gene3D" id="3.30.420.10">
    <property type="entry name" value="Ribonuclease H-like superfamily/Ribonuclease H"/>
    <property type="match status" value="2"/>
</dbReference>
<dbReference type="CDD" id="cd01647">
    <property type="entry name" value="RT_LTR"/>
    <property type="match status" value="1"/>
</dbReference>
<dbReference type="InterPro" id="IPR043502">
    <property type="entry name" value="DNA/RNA_pol_sf"/>
</dbReference>
<dbReference type="AlphaFoldDB" id="A0A699H8M8"/>
<gene>
    <name evidence="4" type="ORF">Tci_331701</name>
</gene>
<keyword evidence="4" id="KW-0808">Transferase</keyword>
<sequence length="1273" mass="146195">MAGPIKGGGPEGTDDREETPPPLTKEPIEGHVSTLKSLVKSHNRRNKGDPIRLDFELEDTEVHDHNIAKGKGVMDEDLGKPFNEARRTPLTRRIIDFAGPEYKMPTNIKLYDGTTDPEDHLSCFASAANSGKWHMPVWCCMFQQTLNGSAKGWFECLPHNNINEWADMIEAFAAKYSVRRACFKEPREITKIVRKANESLTKFKEKWKTETGFIMGVPEVMKISSFMDSVKSPELAKRFSDKVSTTVNEMMERLDDFVRSEEAYASTELPKREMGEIHRKASFPFNRRDNRSFRNTPSGESRRNDYRGNYKGRTRTLQAEQEMTGIWNTDRYCDYHHVNDHYTNDYIQLRKQLEMALESRKLNHLVKDVRQRGRGSHDRDAPQPAKIINVISVNFMKDKKRKVREATESWLNVPISFSRISSEDIFEEPLIVEAEVEGYLVRQVYVDEGSSVEVMFEHCFENLSPRIKVRLKETQTDLAGFAGEISKPLVTQMVIIAECRWVEKKQMIEEESSEEAKEVVATEEVLVNLSFPDQRVTIGRRFSKACKDQLRCLLKDNIVDFAWEPSDMTGVSRQVIEHMLNVKRRTFSAKKSRVVTNEVAEWVKAGIVRLVRYPTYISNPVLVKKGDGTWRTCIDFKNLNSACSNDYYPLSNICKDEEKTAFYTDQGTYCYIKMPFGLKNIRATYQRLVDSTFQSQIGKNLEAYVDDMMIKSRDEKMLLPDIAETFDNLKKINMKLNPKKCSFGVEEGKFIGDAKLERKAQILAYFIVERPEEDSPDTPTEEVELPEPWILFTDESSCTYGSRAGLILTNPKGMEFTYALRFRFDATNNEAEYEALVVGLRITEQMGVKNLQANVDSRLVANQVNGTYVAKEADMIRYLEKVKALTGSFKAFSIKQVPRSENKKANALSKIASTSVAHLSKQVLVEELKEKSISEREILTVVEEEGDTWMNHIFKYLKEGTLPADVKRARAIKRKSWRFVVVHETLYKKSFLGQWLRCVGPLQANYILREIHEGSCSMHAGTRSVVAKALRTGYYWPTMHRDARTLIRACQDCQVHKPFRDDPFKDWCEKLCIRQHFASVKHPQTNGLVERANPSLRRGIKARLEAKSKNCMEELPHVLWAHRAMIKSSNGDTPFSLTYGTEVVIPTEIGMPALRTTEVDLVENNEALEINLDLLEERREEAAIREAKSKAKIEKYYNSKVRNASFKPGDLVYRNNDVSRAKDTVKLDPKWEGPYEVTEALGNGAYKLKDRSGKQLPRTWNISNLKKCYIHKV</sequence>
<name>A0A699H8M8_TANCI</name>
<dbReference type="EMBL" id="BKCJ010117920">
    <property type="protein sequence ID" value="GEX59726.1"/>
    <property type="molecule type" value="Genomic_DNA"/>
</dbReference>
<proteinExistence type="predicted"/>
<dbReference type="CDD" id="cd09279">
    <property type="entry name" value="RNase_HI_like"/>
    <property type="match status" value="1"/>
</dbReference>
<dbReference type="GO" id="GO:0003676">
    <property type="term" value="F:nucleic acid binding"/>
    <property type="evidence" value="ECO:0007669"/>
    <property type="project" value="InterPro"/>
</dbReference>
<dbReference type="SUPFAM" id="SSF53098">
    <property type="entry name" value="Ribonuclease H-like"/>
    <property type="match status" value="1"/>
</dbReference>
<dbReference type="Pfam" id="PF03732">
    <property type="entry name" value="Retrotrans_gag"/>
    <property type="match status" value="1"/>
</dbReference>
<evidence type="ECO:0000256" key="1">
    <source>
        <dbReference type="SAM" id="Coils"/>
    </source>
</evidence>
<dbReference type="Gene3D" id="1.10.340.70">
    <property type="match status" value="1"/>
</dbReference>
<dbReference type="PANTHER" id="PTHR48475">
    <property type="entry name" value="RIBONUCLEASE H"/>
    <property type="match status" value="1"/>
</dbReference>
<feature type="region of interest" description="Disordered" evidence="2">
    <location>
        <begin position="1"/>
        <end position="31"/>
    </location>
</feature>
<protein>
    <submittedName>
        <fullName evidence="4">Reverse transcriptase domain-containing protein</fullName>
    </submittedName>
</protein>
<evidence type="ECO:0000256" key="2">
    <source>
        <dbReference type="SAM" id="MobiDB-lite"/>
    </source>
</evidence>
<accession>A0A699H8M8</accession>
<keyword evidence="4" id="KW-0548">Nucleotidyltransferase</keyword>
<feature type="region of interest" description="Disordered" evidence="2">
    <location>
        <begin position="279"/>
        <end position="313"/>
    </location>
</feature>
<dbReference type="InterPro" id="IPR001584">
    <property type="entry name" value="Integrase_cat-core"/>
</dbReference>
<dbReference type="GO" id="GO:0015074">
    <property type="term" value="P:DNA integration"/>
    <property type="evidence" value="ECO:0007669"/>
    <property type="project" value="InterPro"/>
</dbReference>
<dbReference type="SUPFAM" id="SSF56672">
    <property type="entry name" value="DNA/RNA polymerases"/>
    <property type="match status" value="1"/>
</dbReference>
<dbReference type="InterPro" id="IPR002156">
    <property type="entry name" value="RNaseH_domain"/>
</dbReference>
<dbReference type="InterPro" id="IPR036397">
    <property type="entry name" value="RNaseH_sf"/>
</dbReference>
<dbReference type="Pfam" id="PF13456">
    <property type="entry name" value="RVT_3"/>
    <property type="match status" value="1"/>
</dbReference>
<dbReference type="Gene3D" id="3.10.10.10">
    <property type="entry name" value="HIV Type 1 Reverse Transcriptase, subunit A, domain 1"/>
    <property type="match status" value="2"/>
</dbReference>
<dbReference type="InterPro" id="IPR041588">
    <property type="entry name" value="Integrase_H2C2"/>
</dbReference>
<reference evidence="4" key="1">
    <citation type="journal article" date="2019" name="Sci. Rep.">
        <title>Draft genome of Tanacetum cinerariifolium, the natural source of mosquito coil.</title>
        <authorList>
            <person name="Yamashiro T."/>
            <person name="Shiraishi A."/>
            <person name="Satake H."/>
            <person name="Nakayama K."/>
        </authorList>
    </citation>
    <scope>NUCLEOTIDE SEQUENCE</scope>
</reference>
<dbReference type="Pfam" id="PF17921">
    <property type="entry name" value="Integrase_H2C2"/>
    <property type="match status" value="1"/>
</dbReference>
<dbReference type="InterPro" id="IPR005162">
    <property type="entry name" value="Retrotrans_gag_dom"/>
</dbReference>
<dbReference type="InterPro" id="IPR012337">
    <property type="entry name" value="RNaseH-like_sf"/>
</dbReference>
<evidence type="ECO:0000259" key="3">
    <source>
        <dbReference type="PROSITE" id="PS50994"/>
    </source>
</evidence>
<dbReference type="PROSITE" id="PS50994">
    <property type="entry name" value="INTEGRASE"/>
    <property type="match status" value="1"/>
</dbReference>
<keyword evidence="1" id="KW-0175">Coiled coil</keyword>
<dbReference type="InterPro" id="IPR000477">
    <property type="entry name" value="RT_dom"/>
</dbReference>
<dbReference type="GO" id="GO:0004523">
    <property type="term" value="F:RNA-DNA hybrid ribonuclease activity"/>
    <property type="evidence" value="ECO:0007669"/>
    <property type="project" value="InterPro"/>
</dbReference>
<organism evidence="4">
    <name type="scientific">Tanacetum cinerariifolium</name>
    <name type="common">Dalmatian daisy</name>
    <name type="synonym">Chrysanthemum cinerariifolium</name>
    <dbReference type="NCBI Taxonomy" id="118510"/>
    <lineage>
        <taxon>Eukaryota</taxon>
        <taxon>Viridiplantae</taxon>
        <taxon>Streptophyta</taxon>
        <taxon>Embryophyta</taxon>
        <taxon>Tracheophyta</taxon>
        <taxon>Spermatophyta</taxon>
        <taxon>Magnoliopsida</taxon>
        <taxon>eudicotyledons</taxon>
        <taxon>Gunneridae</taxon>
        <taxon>Pentapetalae</taxon>
        <taxon>asterids</taxon>
        <taxon>campanulids</taxon>
        <taxon>Asterales</taxon>
        <taxon>Asteraceae</taxon>
        <taxon>Asteroideae</taxon>
        <taxon>Anthemideae</taxon>
        <taxon>Anthemidinae</taxon>
        <taxon>Tanacetum</taxon>
    </lineage>
</organism>
<dbReference type="PANTHER" id="PTHR48475:SF2">
    <property type="entry name" value="RIBONUCLEASE H"/>
    <property type="match status" value="1"/>
</dbReference>
<feature type="domain" description="Integrase catalytic" evidence="3">
    <location>
        <begin position="959"/>
        <end position="1142"/>
    </location>
</feature>